<dbReference type="InterPro" id="IPR029119">
    <property type="entry name" value="MutY_C"/>
</dbReference>
<sequence>MPSIGAAFGDRAPRLRQQLLAWWEVHGRRSVEQKPWMFTADGRWPDPGEELPCLGVWIAEVMLQQTQLSVVLPYWRRWMVHFPSLQCLAAADLQDVLHCWQGLGYYVRARRLHQGARWLVEAGRPLPTSMEGWLALPGVGRSTAAGVLSSAFDRPAAILDGNVKRVLARLHAFPHPPQRHSDHFWSLSEALLDRTRARVFNQALMDLGALCCTPRKPGCAACPWRSDCGAYAAGTSEAFPVREARQPLPHEVIGVGIVLDGLGRVLIDQRPAEGLLGGLWEFPGGKQEPGEPIIATVARELREELDLEVAVEEELIRLDHSYTHRRLTFVVHLCRPLAGRARPLASQQVAWVAPCDLDAYPFPAANARMITALREHLAPGHR</sequence>
<keyword evidence="10" id="KW-0408">Iron</keyword>
<evidence type="ECO:0000256" key="11">
    <source>
        <dbReference type="ARBA" id="ARBA00023014"/>
    </source>
</evidence>
<evidence type="ECO:0000256" key="15">
    <source>
        <dbReference type="PIRSR" id="PIRSR603561-2"/>
    </source>
</evidence>
<dbReference type="PROSITE" id="PS00764">
    <property type="entry name" value="ENDONUCLEASE_III_1"/>
    <property type="match status" value="1"/>
</dbReference>
<organism evidence="17 18">
    <name type="scientific">Aphanocapsa feldmannii 277cV</name>
    <dbReference type="NCBI Taxonomy" id="2507553"/>
    <lineage>
        <taxon>Bacteria</taxon>
        <taxon>Bacillati</taxon>
        <taxon>Cyanobacteriota</taxon>
        <taxon>Cyanophyceae</taxon>
        <taxon>Oscillatoriophycideae</taxon>
        <taxon>Chroococcales</taxon>
        <taxon>Microcystaceae</taxon>
        <taxon>Aphanocapsa</taxon>
    </lineage>
</organism>
<dbReference type="GO" id="GO:0035485">
    <property type="term" value="F:adenine/guanine mispair binding"/>
    <property type="evidence" value="ECO:0007669"/>
    <property type="project" value="TreeGrafter"/>
</dbReference>
<evidence type="ECO:0000256" key="9">
    <source>
        <dbReference type="ARBA" id="ARBA00022801"/>
    </source>
</evidence>
<dbReference type="PROSITE" id="PS51462">
    <property type="entry name" value="NUDIX"/>
    <property type="match status" value="1"/>
</dbReference>
<dbReference type="Proteomes" id="UP000317990">
    <property type="component" value="Unassembled WGS sequence"/>
</dbReference>
<proteinExistence type="inferred from homology"/>
<protein>
    <recommendedName>
        <fullName evidence="5">Adenine DNA glycosylase</fullName>
        <ecNumber evidence="4">3.2.2.31</ecNumber>
    </recommendedName>
</protein>
<dbReference type="AlphaFoldDB" id="A0A524RKZ7"/>
<accession>A0A524RKZ7</accession>
<evidence type="ECO:0000256" key="4">
    <source>
        <dbReference type="ARBA" id="ARBA00012045"/>
    </source>
</evidence>
<dbReference type="InterPro" id="IPR020084">
    <property type="entry name" value="NUDIX_hydrolase_CS"/>
</dbReference>
<dbReference type="CDD" id="cd00056">
    <property type="entry name" value="ENDO3c"/>
    <property type="match status" value="1"/>
</dbReference>
<dbReference type="Gene3D" id="1.10.1670.10">
    <property type="entry name" value="Helix-hairpin-Helix base-excision DNA repair enzymes (C-terminal)"/>
    <property type="match status" value="1"/>
</dbReference>
<dbReference type="InterPro" id="IPR015797">
    <property type="entry name" value="NUDIX_hydrolase-like_dom_sf"/>
</dbReference>
<dbReference type="GO" id="GO:0006298">
    <property type="term" value="P:mismatch repair"/>
    <property type="evidence" value="ECO:0007669"/>
    <property type="project" value="TreeGrafter"/>
</dbReference>
<keyword evidence="15" id="KW-0460">Magnesium</keyword>
<evidence type="ECO:0000256" key="8">
    <source>
        <dbReference type="ARBA" id="ARBA00022763"/>
    </source>
</evidence>
<feature type="binding site" evidence="14">
    <location>
        <position position="366"/>
    </location>
    <ligand>
        <name>8-oxo-dGTP</name>
        <dbReference type="ChEBI" id="CHEBI:77896"/>
    </ligand>
</feature>
<dbReference type="InterPro" id="IPR023170">
    <property type="entry name" value="HhH_base_excis_C"/>
</dbReference>
<evidence type="ECO:0000256" key="2">
    <source>
        <dbReference type="ARBA" id="ARBA00001966"/>
    </source>
</evidence>
<dbReference type="CDD" id="cd03425">
    <property type="entry name" value="NUDIX_MutT_NudA_like"/>
    <property type="match status" value="1"/>
</dbReference>
<keyword evidence="6" id="KW-0004">4Fe-4S</keyword>
<dbReference type="GO" id="GO:0032357">
    <property type="term" value="F:oxidized purine DNA binding"/>
    <property type="evidence" value="ECO:0007669"/>
    <property type="project" value="TreeGrafter"/>
</dbReference>
<gene>
    <name evidence="17" type="primary">mutT</name>
    <name evidence="17" type="ORF">ERJ67_10975</name>
</gene>
<dbReference type="SUPFAM" id="SSF55811">
    <property type="entry name" value="Nudix"/>
    <property type="match status" value="1"/>
</dbReference>
<comment type="cofactor">
    <cofactor evidence="2">
        <name>[4Fe-4S] cluster</name>
        <dbReference type="ChEBI" id="CHEBI:49883"/>
    </cofactor>
</comment>
<dbReference type="EMBL" id="SRMO01000087">
    <property type="protein sequence ID" value="TGG90555.1"/>
    <property type="molecule type" value="Genomic_DNA"/>
</dbReference>
<dbReference type="InterPro" id="IPR003265">
    <property type="entry name" value="HhH-GPD_domain"/>
</dbReference>
<dbReference type="Gene3D" id="1.10.340.30">
    <property type="entry name" value="Hypothetical protein, domain 2"/>
    <property type="match status" value="1"/>
</dbReference>
<feature type="binding site" evidence="14">
    <location>
        <position position="270"/>
    </location>
    <ligand>
        <name>8-oxo-dGTP</name>
        <dbReference type="ChEBI" id="CHEBI:77896"/>
    </ligand>
</feature>
<feature type="binding site" evidence="15">
    <location>
        <position position="284"/>
    </location>
    <ligand>
        <name>Mg(2+)</name>
        <dbReference type="ChEBI" id="CHEBI:18420"/>
    </ligand>
</feature>
<dbReference type="PANTHER" id="PTHR42944">
    <property type="entry name" value="ADENINE DNA GLYCOSYLASE"/>
    <property type="match status" value="1"/>
</dbReference>
<dbReference type="InterPro" id="IPR000086">
    <property type="entry name" value="NUDIX_hydrolase_dom"/>
</dbReference>
<evidence type="ECO:0000256" key="10">
    <source>
        <dbReference type="ARBA" id="ARBA00023004"/>
    </source>
</evidence>
<evidence type="ECO:0000259" key="16">
    <source>
        <dbReference type="PROSITE" id="PS51462"/>
    </source>
</evidence>
<dbReference type="PANTHER" id="PTHR42944:SF1">
    <property type="entry name" value="ADENINE DNA GLYCOSYLASE"/>
    <property type="match status" value="1"/>
</dbReference>
<comment type="cofactor">
    <cofactor evidence="15">
        <name>Mg(2+)</name>
        <dbReference type="ChEBI" id="CHEBI:18420"/>
    </cofactor>
</comment>
<keyword evidence="7 15" id="KW-0479">Metal-binding</keyword>
<dbReference type="Pfam" id="PF14815">
    <property type="entry name" value="NUDIX_4"/>
    <property type="match status" value="1"/>
</dbReference>
<evidence type="ECO:0000256" key="14">
    <source>
        <dbReference type="PIRSR" id="PIRSR603561-1"/>
    </source>
</evidence>
<evidence type="ECO:0000256" key="7">
    <source>
        <dbReference type="ARBA" id="ARBA00022723"/>
    </source>
</evidence>
<keyword evidence="12" id="KW-0234">DNA repair</keyword>
<dbReference type="GO" id="GO:0000701">
    <property type="term" value="F:purine-specific mismatch base pair DNA N-glycosylase activity"/>
    <property type="evidence" value="ECO:0007669"/>
    <property type="project" value="UniProtKB-EC"/>
</dbReference>
<dbReference type="GO" id="GO:0008413">
    <property type="term" value="F:8-oxo-7,8-dihydroguanosine triphosphate pyrophosphatase activity"/>
    <property type="evidence" value="ECO:0007669"/>
    <property type="project" value="InterPro"/>
</dbReference>
<evidence type="ECO:0000256" key="3">
    <source>
        <dbReference type="ARBA" id="ARBA00008343"/>
    </source>
</evidence>
<evidence type="ECO:0000256" key="1">
    <source>
        <dbReference type="ARBA" id="ARBA00000843"/>
    </source>
</evidence>
<dbReference type="InterPro" id="IPR011257">
    <property type="entry name" value="DNA_glycosylase"/>
</dbReference>
<name>A0A524RKZ7_9CHRO</name>
<dbReference type="SUPFAM" id="SSF48150">
    <property type="entry name" value="DNA-glycosylase"/>
    <property type="match status" value="1"/>
</dbReference>
<comment type="catalytic activity">
    <reaction evidence="1">
        <text>Hydrolyzes free adenine bases from 7,8-dihydro-8-oxoguanine:adenine mismatched double-stranded DNA, leaving an apurinic site.</text>
        <dbReference type="EC" id="3.2.2.31"/>
    </reaction>
</comment>
<evidence type="ECO:0000256" key="6">
    <source>
        <dbReference type="ARBA" id="ARBA00022485"/>
    </source>
</evidence>
<dbReference type="InterPro" id="IPR003561">
    <property type="entry name" value="Mutator_MutT"/>
</dbReference>
<evidence type="ECO:0000256" key="13">
    <source>
        <dbReference type="ARBA" id="ARBA00023295"/>
    </source>
</evidence>
<keyword evidence="8" id="KW-0227">DNA damage</keyword>
<evidence type="ECO:0000313" key="17">
    <source>
        <dbReference type="EMBL" id="TGG90555.1"/>
    </source>
</evidence>
<feature type="domain" description="Nudix hydrolase" evidence="16">
    <location>
        <begin position="248"/>
        <end position="377"/>
    </location>
</feature>
<feature type="binding site" evidence="14">
    <location>
        <begin position="281"/>
        <end position="284"/>
    </location>
    <ligand>
        <name>8-oxo-dGTP</name>
        <dbReference type="ChEBI" id="CHEBI:77896"/>
    </ligand>
</feature>
<evidence type="ECO:0000256" key="5">
    <source>
        <dbReference type="ARBA" id="ARBA00022023"/>
    </source>
</evidence>
<keyword evidence="11" id="KW-0411">Iron-sulfur</keyword>
<dbReference type="PROSITE" id="PS00893">
    <property type="entry name" value="NUDIX_BOX"/>
    <property type="match status" value="1"/>
</dbReference>
<dbReference type="NCBIfam" id="TIGR00586">
    <property type="entry name" value="mutt"/>
    <property type="match status" value="1"/>
</dbReference>
<dbReference type="GO" id="GO:0046872">
    <property type="term" value="F:metal ion binding"/>
    <property type="evidence" value="ECO:0007669"/>
    <property type="project" value="UniProtKB-KW"/>
</dbReference>
<dbReference type="EC" id="3.2.2.31" evidence="4"/>
<dbReference type="SMART" id="SM00478">
    <property type="entry name" value="ENDO3c"/>
    <property type="match status" value="1"/>
</dbReference>
<dbReference type="InterPro" id="IPR044298">
    <property type="entry name" value="MIG/MutY"/>
</dbReference>
<keyword evidence="13" id="KW-0326">Glycosidase</keyword>
<dbReference type="GO" id="GO:0034039">
    <property type="term" value="F:8-oxo-7,8-dihydroguanine DNA N-glycosylase activity"/>
    <property type="evidence" value="ECO:0007669"/>
    <property type="project" value="TreeGrafter"/>
</dbReference>
<evidence type="ECO:0000313" key="18">
    <source>
        <dbReference type="Proteomes" id="UP000317990"/>
    </source>
</evidence>
<dbReference type="GO" id="GO:0006284">
    <property type="term" value="P:base-excision repair"/>
    <property type="evidence" value="ECO:0007669"/>
    <property type="project" value="InterPro"/>
</dbReference>
<reference evidence="17 18" key="1">
    <citation type="journal article" date="2019" name="mSystems">
        <title>Life at home and on the roam: Genomic adaptions reflect the dual lifestyle of an intracellular, facultative symbiont.</title>
        <authorList>
            <person name="Burgsdorf I."/>
        </authorList>
    </citation>
    <scope>NUCLEOTIDE SEQUENCE [LARGE SCALE GENOMIC DNA]</scope>
    <source>
        <strain evidence="17">277cV</strain>
    </source>
</reference>
<feature type="binding site" evidence="15">
    <location>
        <position position="304"/>
    </location>
    <ligand>
        <name>Mg(2+)</name>
        <dbReference type="ChEBI" id="CHEBI:18420"/>
    </ligand>
</feature>
<comment type="caution">
    <text evidence="17">The sequence shown here is derived from an EMBL/GenBank/DDBJ whole genome shotgun (WGS) entry which is preliminary data.</text>
</comment>
<dbReference type="GO" id="GO:0051539">
    <property type="term" value="F:4 iron, 4 sulfur cluster binding"/>
    <property type="evidence" value="ECO:0007669"/>
    <property type="project" value="UniProtKB-KW"/>
</dbReference>
<evidence type="ECO:0000256" key="12">
    <source>
        <dbReference type="ARBA" id="ARBA00023204"/>
    </source>
</evidence>
<dbReference type="InterPro" id="IPR004035">
    <property type="entry name" value="Endouclease-III_FeS-bd_BS"/>
</dbReference>
<dbReference type="Pfam" id="PF00730">
    <property type="entry name" value="HhH-GPD"/>
    <property type="match status" value="1"/>
</dbReference>
<keyword evidence="9" id="KW-0378">Hydrolase</keyword>
<dbReference type="Gene3D" id="3.90.79.10">
    <property type="entry name" value="Nucleoside Triphosphate Pyrophosphohydrolase"/>
    <property type="match status" value="1"/>
</dbReference>
<comment type="similarity">
    <text evidence="3">Belongs to the Nth/MutY family.</text>
</comment>